<feature type="compositionally biased region" description="Basic and acidic residues" evidence="1">
    <location>
        <begin position="100"/>
        <end position="110"/>
    </location>
</feature>
<organism evidence="2 3">
    <name type="scientific">Trichogramma kaykai</name>
    <dbReference type="NCBI Taxonomy" id="54128"/>
    <lineage>
        <taxon>Eukaryota</taxon>
        <taxon>Metazoa</taxon>
        <taxon>Ecdysozoa</taxon>
        <taxon>Arthropoda</taxon>
        <taxon>Hexapoda</taxon>
        <taxon>Insecta</taxon>
        <taxon>Pterygota</taxon>
        <taxon>Neoptera</taxon>
        <taxon>Endopterygota</taxon>
        <taxon>Hymenoptera</taxon>
        <taxon>Apocrita</taxon>
        <taxon>Proctotrupomorpha</taxon>
        <taxon>Chalcidoidea</taxon>
        <taxon>Trichogrammatidae</taxon>
        <taxon>Trichogramma</taxon>
    </lineage>
</organism>
<reference evidence="2 3" key="1">
    <citation type="journal article" date="2024" name="bioRxiv">
        <title>A reference genome for Trichogramma kaykai: A tiny desert-dwelling parasitoid wasp with competing sex-ratio distorters.</title>
        <authorList>
            <person name="Culotta J."/>
            <person name="Lindsey A.R."/>
        </authorList>
    </citation>
    <scope>NUCLEOTIDE SEQUENCE [LARGE SCALE GENOMIC DNA]</scope>
    <source>
        <strain evidence="2 3">KSX58</strain>
    </source>
</reference>
<dbReference type="Proteomes" id="UP001627154">
    <property type="component" value="Unassembled WGS sequence"/>
</dbReference>
<feature type="compositionally biased region" description="Basic residues" evidence="1">
    <location>
        <begin position="74"/>
        <end position="91"/>
    </location>
</feature>
<evidence type="ECO:0000313" key="3">
    <source>
        <dbReference type="Proteomes" id="UP001627154"/>
    </source>
</evidence>
<proteinExistence type="predicted"/>
<feature type="compositionally biased region" description="Basic and acidic residues" evidence="1">
    <location>
        <begin position="124"/>
        <end position="138"/>
    </location>
</feature>
<dbReference type="EMBL" id="JBJJXI010000170">
    <property type="protein sequence ID" value="KAL3384539.1"/>
    <property type="molecule type" value="Genomic_DNA"/>
</dbReference>
<protein>
    <submittedName>
        <fullName evidence="2">Uncharacterized protein</fullName>
    </submittedName>
</protein>
<name>A0ABD2VV13_9HYME</name>
<accession>A0ABD2VV13</accession>
<comment type="caution">
    <text evidence="2">The sequence shown here is derived from an EMBL/GenBank/DDBJ whole genome shotgun (WGS) entry which is preliminary data.</text>
</comment>
<feature type="compositionally biased region" description="Polar residues" evidence="1">
    <location>
        <begin position="112"/>
        <end position="123"/>
    </location>
</feature>
<keyword evidence="3" id="KW-1185">Reference proteome</keyword>
<sequence length="376" mass="43267">MASTIGSARRVSYPQALATRDASLHPCRQSDASYATTPALAYISFSAAPTLMYTRCRTRCFVSFIVYRRRGLAHNTRTARRAKGKKTKTKLARASGGHAARQEGRLREPDTEITTAKTVVQKSQSREQQGKTLLDREGSSSSSSSNAGSGAEACVREKPQHVVHNPLKNHKYLARISIKGLQHLFVDASTNSVIKANRNINSAVILRLHTRRSVRKNKREIEVKKNLAEFPFESSRRNFKKTKLCRPCIVGDKKLTFIRKEQFESARRIRIKLNFIRLAQPRLYPRNLRHRFHAHFLIREIREKSLTTASHNKSKERNTLMRDRPRLNLARGSHFVSTEQLHRYISHHTIITKFLNTYIIFHIHIYFLRHSFSSTT</sequence>
<evidence type="ECO:0000313" key="2">
    <source>
        <dbReference type="EMBL" id="KAL3384539.1"/>
    </source>
</evidence>
<feature type="compositionally biased region" description="Low complexity" evidence="1">
    <location>
        <begin position="139"/>
        <end position="153"/>
    </location>
</feature>
<evidence type="ECO:0000256" key="1">
    <source>
        <dbReference type="SAM" id="MobiDB-lite"/>
    </source>
</evidence>
<gene>
    <name evidence="2" type="ORF">TKK_019638</name>
</gene>
<dbReference type="AlphaFoldDB" id="A0ABD2VV13"/>
<feature type="region of interest" description="Disordered" evidence="1">
    <location>
        <begin position="74"/>
        <end position="154"/>
    </location>
</feature>